<dbReference type="InterPro" id="IPR041588">
    <property type="entry name" value="Integrase_H2C2"/>
</dbReference>
<dbReference type="InterPro" id="IPR001584">
    <property type="entry name" value="Integrase_cat-core"/>
</dbReference>
<feature type="region of interest" description="Disordered" evidence="2">
    <location>
        <begin position="1969"/>
        <end position="2006"/>
    </location>
</feature>
<dbReference type="Gene3D" id="3.30.70.270">
    <property type="match status" value="1"/>
</dbReference>
<dbReference type="Pfam" id="PF00078">
    <property type="entry name" value="RVT_1"/>
    <property type="match status" value="1"/>
</dbReference>
<dbReference type="Proteomes" id="UP001235939">
    <property type="component" value="Chromosome 13"/>
</dbReference>
<evidence type="ECO:0000259" key="3">
    <source>
        <dbReference type="PROSITE" id="PS50994"/>
    </source>
</evidence>
<feature type="compositionally biased region" description="Polar residues" evidence="2">
    <location>
        <begin position="1329"/>
        <end position="1340"/>
    </location>
</feature>
<feature type="region of interest" description="Disordered" evidence="2">
    <location>
        <begin position="1324"/>
        <end position="1367"/>
    </location>
</feature>
<dbReference type="Pfam" id="PF00665">
    <property type="entry name" value="rve"/>
    <property type="match status" value="2"/>
</dbReference>
<sequence length="2006" mass="231599">MEAPKHFDPNRERWEDWLQQYSWYETATEMKKKEPEVQVASFMTIIGSDAQKIYRTFVLSPEETKKVEEIKKRFTNYFLPKKNYTMERYNFNKLQQSMVETITEFITRLRLQASKYKFESLEDELIKDRVVVGIHDDHTREKLLSDPDLDLDKAIQICMAAERTNKEIKVMQQRSDQEVSVIKKNFRPKKNVTMEEVPKLIDNCKKCGGTHPIRRCPAYGKICNKCKKANHFAKCCRSNFRYKNKINTLEEEETENDEFSLQINSLSEFTSEPMEKIQINNTEPFKIKLDTGAQCNVLPWNIFKKINSKLNRSSVKSLKSFSGHRIKFIVTKTGTTPILGSESCFMLGLLKRINEIKPVEQEFHQLFNGDGCLKNFEYRAEFTKGDHKLEIKRPRGIPLKIKDEVKKQLDLMEKSKVIKRMEEPTPVSSHMVVVKQGGKYRICIDPSDLNKILLRRHYPLRTIEDIASNIKNSKYFTKLDFLKGFWQLKVAAETQPYMTFSTPWGRYAFLRVPFGIKTAPEIFQNTISKIVENIPGVENSMDDILIHAEDIQTLRERTKIVMTTLRKLEQDSIRTKKHRMAMGQLDGQGYGKNKRLIKTSATLKYYDPNKDVVLSVDASQHAIGAVLLQEDRPIAYASSALNDAQRHYPQIEKEALAIKFGYLLSRDCKSYEILEENPIEILLITAFDNRSTTNIMKATKEDAELQELKETIIQGWPDQKSLVPISCRRYWNIKDELSIHEDLVLRGTKIIIPESIKKQVLKQIHEGHLGITGCTKRAKDSIYWAGMSKDISEMVENCKTCIATQRDKQKQPLMLKEIPELPWEIVASDIFQFEGNEYIVIIDSYSGFINFEPINTINSKDTIGFLKRNFSIHGIPKVLETDNGRNYASREFNEFSNKWKFNHKTSSPHYPKSNGLAERAVQIAKNILRKCKQSGDDIQIALLNYRNTPREDMGSPAQRLLSRRTKTILPISKELLRPCIQKDVTLKLRRSRNKQKFYYDKGSRDEPTFKIGQEVYLRENRRNWKPAIIVREDGPRSYTVQNNKGLYRRNQSHITTNQSQRDHESILEQEPSGSACSTLEQDQETQPKGSDRMELQSETDNPAGEEETREVRKFTRSGRQVLLSCVYNPKNCVLRTCTRTSTYVFPRDAAERGLACTETFDFSTPNEWPKWRKRFERYLVVSGMKKKEEADKIDLFMNLMGDRADDIFRTFKFEKEEEATKIDSVLKAFDSHFCVRKNIIYERAKFNSRIQEDREPVDEFITSLYKLADSCEFEGLHEQLIRDRIVVGVRDKALSERMQLDSELTLEKAVKMVRQQEVVRQQQVDLQRPSTSQKVNQVKFNSKKQSPKQQQQPSRKKEKSAKTRSRCPKCGGFTHREGQACRAEGQKCNLCSKTGHFANCCPDKQVKTAEVKAVSELDEEIGFLLEKIMGQQRLVESDVNIRAAEFSELQTVGMFISTLRNGNYEIKEKIYVIRRLSEPLLSRRACELLNLARRIEVVATRINPIKDFPEVFEGLGQIGNPYEIKLKPGAKPYAVHTPRRVPIPLMEKLKTRLGIPGKELLDADALSRQPLLTTEGGEDERPTSAHINAVLSSITDKDEMLTKIFEAQQEDTTLKAVVNYLEQGWPDKKKMSQALLSYWHVKDELGVQNGLLMRSFRLVIPASMKLEILDKLHAGHFGITKTRLRARETVWWPGISEEIAKTVRKCSVCIQEAVSKHEPLIPTNFPTRPWQKIGMDLFKFENKWYLVVIDYYSRFPEVVQLDRLTANVVVRSCKSIFARHGIPETVVSDNGTQFGVAREFANFARQYGFTHVTSSPRFPQSNGMAEAGVKIAKLILKKNQDPSLGLLEYRSTPLENGYSPAELLMGRKLRTTLPIAPENLNPKLVDSQTLKRKEGRRRKDMKSRYDRRCGATDMEELSEGDTVWITDMRTWGIVKQKASTPRSYMVDTPVGTLRRNRFHLRKGVTVQYPADPSTPTFSGEELVENEKTPVVDYPSNDSEDGQIRTR</sequence>
<dbReference type="SUPFAM" id="SSF56672">
    <property type="entry name" value="DNA/RNA polymerases"/>
    <property type="match status" value="1"/>
</dbReference>
<dbReference type="SMART" id="SM00343">
    <property type="entry name" value="ZnF_C2HC"/>
    <property type="match status" value="3"/>
</dbReference>
<feature type="domain" description="Integrase catalytic" evidence="3">
    <location>
        <begin position="1725"/>
        <end position="1890"/>
    </location>
</feature>
<dbReference type="InterPro" id="IPR043502">
    <property type="entry name" value="DNA/RNA_pol_sf"/>
</dbReference>
<evidence type="ECO:0000313" key="4">
    <source>
        <dbReference type="EMBL" id="UYV75495.1"/>
    </source>
</evidence>
<dbReference type="Pfam" id="PF17919">
    <property type="entry name" value="RT_RNaseH_2"/>
    <property type="match status" value="1"/>
</dbReference>
<gene>
    <name evidence="4" type="ORF">LAZ67_13000403</name>
</gene>
<reference evidence="4 5" key="1">
    <citation type="submission" date="2022-01" db="EMBL/GenBank/DDBJ databases">
        <title>A chromosomal length assembly of Cordylochernes scorpioides.</title>
        <authorList>
            <person name="Zeh D."/>
            <person name="Zeh J."/>
        </authorList>
    </citation>
    <scope>NUCLEOTIDE SEQUENCE [LARGE SCALE GENOMIC DNA]</scope>
    <source>
        <strain evidence="4">IN4F17</strain>
        <tissue evidence="4">Whole Body</tissue>
    </source>
</reference>
<dbReference type="PANTHER" id="PTHR37984:SF9">
    <property type="entry name" value="INTEGRASE CATALYTIC DOMAIN-CONTAINING PROTEIN"/>
    <property type="match status" value="1"/>
</dbReference>
<dbReference type="InterPro" id="IPR041577">
    <property type="entry name" value="RT_RNaseH_2"/>
</dbReference>
<dbReference type="InterPro" id="IPR043128">
    <property type="entry name" value="Rev_trsase/Diguanyl_cyclase"/>
</dbReference>
<dbReference type="EC" id="2.7.7.49" evidence="1"/>
<dbReference type="Gene3D" id="1.10.340.70">
    <property type="match status" value="2"/>
</dbReference>
<dbReference type="CDD" id="cd01647">
    <property type="entry name" value="RT_LTR"/>
    <property type="match status" value="1"/>
</dbReference>
<feature type="region of interest" description="Disordered" evidence="2">
    <location>
        <begin position="1048"/>
        <end position="1111"/>
    </location>
</feature>
<dbReference type="Gene3D" id="3.10.10.10">
    <property type="entry name" value="HIV Type 1 Reverse Transcriptase, subunit A, domain 1"/>
    <property type="match status" value="1"/>
</dbReference>
<proteinExistence type="predicted"/>
<dbReference type="EMBL" id="CP092875">
    <property type="protein sequence ID" value="UYV75495.1"/>
    <property type="molecule type" value="Genomic_DNA"/>
</dbReference>
<keyword evidence="5" id="KW-1185">Reference proteome</keyword>
<organism evidence="4 5">
    <name type="scientific">Cordylochernes scorpioides</name>
    <dbReference type="NCBI Taxonomy" id="51811"/>
    <lineage>
        <taxon>Eukaryota</taxon>
        <taxon>Metazoa</taxon>
        <taxon>Ecdysozoa</taxon>
        <taxon>Arthropoda</taxon>
        <taxon>Chelicerata</taxon>
        <taxon>Arachnida</taxon>
        <taxon>Pseudoscorpiones</taxon>
        <taxon>Cheliferoidea</taxon>
        <taxon>Chernetidae</taxon>
        <taxon>Cordylochernes</taxon>
    </lineage>
</organism>
<dbReference type="SUPFAM" id="SSF53098">
    <property type="entry name" value="Ribonuclease H-like"/>
    <property type="match status" value="2"/>
</dbReference>
<feature type="domain" description="Integrase catalytic" evidence="3">
    <location>
        <begin position="818"/>
        <end position="978"/>
    </location>
</feature>
<dbReference type="InterPro" id="IPR012337">
    <property type="entry name" value="RNaseH-like_sf"/>
</dbReference>
<feature type="non-terminal residue" evidence="4">
    <location>
        <position position="2006"/>
    </location>
</feature>
<dbReference type="InterPro" id="IPR000477">
    <property type="entry name" value="RT_dom"/>
</dbReference>
<name>A0ABY6L7S3_9ARAC</name>
<dbReference type="InterPro" id="IPR036397">
    <property type="entry name" value="RNaseH_sf"/>
</dbReference>
<dbReference type="PROSITE" id="PS50994">
    <property type="entry name" value="INTEGRASE"/>
    <property type="match status" value="2"/>
</dbReference>
<feature type="compositionally biased region" description="Basic residues" evidence="2">
    <location>
        <begin position="1354"/>
        <end position="1367"/>
    </location>
</feature>
<dbReference type="Gene3D" id="3.30.420.10">
    <property type="entry name" value="Ribonuclease H-like superfamily/Ribonuclease H"/>
    <property type="match status" value="2"/>
</dbReference>
<dbReference type="PANTHER" id="PTHR37984">
    <property type="entry name" value="PROTEIN CBG26694"/>
    <property type="match status" value="1"/>
</dbReference>
<protein>
    <recommendedName>
        <fullName evidence="1">RNA-directed DNA polymerase</fullName>
        <ecNumber evidence="1">2.7.7.49</ecNumber>
    </recommendedName>
</protein>
<evidence type="ECO:0000256" key="2">
    <source>
        <dbReference type="SAM" id="MobiDB-lite"/>
    </source>
</evidence>
<dbReference type="Pfam" id="PF17921">
    <property type="entry name" value="Integrase_H2C2"/>
    <property type="match status" value="2"/>
</dbReference>
<dbReference type="InterPro" id="IPR001878">
    <property type="entry name" value="Znf_CCHC"/>
</dbReference>
<dbReference type="InterPro" id="IPR050951">
    <property type="entry name" value="Retrovirus_Pol_polyprotein"/>
</dbReference>
<evidence type="ECO:0000313" key="5">
    <source>
        <dbReference type="Proteomes" id="UP001235939"/>
    </source>
</evidence>
<feature type="compositionally biased region" description="Polar residues" evidence="2">
    <location>
        <begin position="1071"/>
        <end position="1088"/>
    </location>
</feature>
<accession>A0ABY6L7S3</accession>
<evidence type="ECO:0000256" key="1">
    <source>
        <dbReference type="ARBA" id="ARBA00012493"/>
    </source>
</evidence>